<organism evidence="1 2">
    <name type="scientific">Trifolium subterraneum</name>
    <name type="common">Subterranean clover</name>
    <dbReference type="NCBI Taxonomy" id="3900"/>
    <lineage>
        <taxon>Eukaryota</taxon>
        <taxon>Viridiplantae</taxon>
        <taxon>Streptophyta</taxon>
        <taxon>Embryophyta</taxon>
        <taxon>Tracheophyta</taxon>
        <taxon>Spermatophyta</taxon>
        <taxon>Magnoliopsida</taxon>
        <taxon>eudicotyledons</taxon>
        <taxon>Gunneridae</taxon>
        <taxon>Pentapetalae</taxon>
        <taxon>rosids</taxon>
        <taxon>fabids</taxon>
        <taxon>Fabales</taxon>
        <taxon>Fabaceae</taxon>
        <taxon>Papilionoideae</taxon>
        <taxon>50 kb inversion clade</taxon>
        <taxon>NPAAA clade</taxon>
        <taxon>Hologalegina</taxon>
        <taxon>IRL clade</taxon>
        <taxon>Trifolieae</taxon>
        <taxon>Trifolium</taxon>
    </lineage>
</organism>
<evidence type="ECO:0000313" key="1">
    <source>
        <dbReference type="EMBL" id="GAU30857.1"/>
    </source>
</evidence>
<reference evidence="2" key="1">
    <citation type="journal article" date="2017" name="Front. Plant Sci.">
        <title>Climate Clever Clovers: New Paradigm to Reduce the Environmental Footprint of Ruminants by Breeding Low Methanogenic Forages Utilizing Haplotype Variation.</title>
        <authorList>
            <person name="Kaur P."/>
            <person name="Appels R."/>
            <person name="Bayer P.E."/>
            <person name="Keeble-Gagnere G."/>
            <person name="Wang J."/>
            <person name="Hirakawa H."/>
            <person name="Shirasawa K."/>
            <person name="Vercoe P."/>
            <person name="Stefanova K."/>
            <person name="Durmic Z."/>
            <person name="Nichols P."/>
            <person name="Revell C."/>
            <person name="Isobe S.N."/>
            <person name="Edwards D."/>
            <person name="Erskine W."/>
        </authorList>
    </citation>
    <scope>NUCLEOTIDE SEQUENCE [LARGE SCALE GENOMIC DNA]</scope>
    <source>
        <strain evidence="2">cv. Daliak</strain>
    </source>
</reference>
<accession>A0A2Z6NLZ3</accession>
<keyword evidence="2" id="KW-1185">Reference proteome</keyword>
<proteinExistence type="predicted"/>
<name>A0A2Z6NLZ3_TRISU</name>
<gene>
    <name evidence="1" type="ORF">TSUD_15430</name>
</gene>
<dbReference type="Proteomes" id="UP000242715">
    <property type="component" value="Unassembled WGS sequence"/>
</dbReference>
<dbReference type="AlphaFoldDB" id="A0A2Z6NLZ3"/>
<dbReference type="OrthoDB" id="416741at2759"/>
<evidence type="ECO:0000313" key="2">
    <source>
        <dbReference type="Proteomes" id="UP000242715"/>
    </source>
</evidence>
<protein>
    <submittedName>
        <fullName evidence="1">Uncharacterized protein</fullName>
    </submittedName>
</protein>
<sequence>MYAKDHYEMREYNIDVLEDGKDLSLCAKERPYCIYPSKGGINPTFLRDIIASSNLKARFYVFYSPTKTIIDDPSASTSCRSSTLSYHPPLTCRRSCFSATTNNSPFSPADYNHLCLGLLSLLVMQLNEQLWQRRKRKG</sequence>
<dbReference type="EMBL" id="DF973438">
    <property type="protein sequence ID" value="GAU30857.1"/>
    <property type="molecule type" value="Genomic_DNA"/>
</dbReference>